<dbReference type="PANTHER" id="PTHR34818:SF1">
    <property type="entry name" value="PROTEIN BLI-3"/>
    <property type="match status" value="1"/>
</dbReference>
<dbReference type="Gene3D" id="2.30.110.10">
    <property type="entry name" value="Electron Transport, Fmn-binding Protein, Chain A"/>
    <property type="match status" value="1"/>
</dbReference>
<accession>A0A2W1LHU1</accession>
<evidence type="ECO:0000313" key="3">
    <source>
        <dbReference type="Proteomes" id="UP000249522"/>
    </source>
</evidence>
<organism evidence="2 3">
    <name type="scientific">Paenibacillus sambharensis</name>
    <dbReference type="NCBI Taxonomy" id="1803190"/>
    <lineage>
        <taxon>Bacteria</taxon>
        <taxon>Bacillati</taxon>
        <taxon>Bacillota</taxon>
        <taxon>Bacilli</taxon>
        <taxon>Bacillales</taxon>
        <taxon>Paenibacillaceae</taxon>
        <taxon>Paenibacillus</taxon>
    </lineage>
</organism>
<dbReference type="InterPro" id="IPR052917">
    <property type="entry name" value="Stress-Dev_Protein"/>
</dbReference>
<reference evidence="2 3" key="1">
    <citation type="submission" date="2018-06" db="EMBL/GenBank/DDBJ databases">
        <title>Paenibacillus imtechensis sp. nov.</title>
        <authorList>
            <person name="Pinnaka A.K."/>
            <person name="Singh H."/>
            <person name="Kaur M."/>
        </authorList>
    </citation>
    <scope>NUCLEOTIDE SEQUENCE [LARGE SCALE GENOMIC DNA]</scope>
    <source>
        <strain evidence="2 3">SMB1</strain>
    </source>
</reference>
<name>A0A2W1LHU1_9BACL</name>
<protein>
    <submittedName>
        <fullName evidence="2">General stress protein</fullName>
    </submittedName>
</protein>
<dbReference type="RefSeq" id="WP_111147844.1">
    <property type="nucleotide sequence ID" value="NZ_QKRB01000051.1"/>
</dbReference>
<dbReference type="AlphaFoldDB" id="A0A2W1LHU1"/>
<feature type="domain" description="Pyridoxamine 5'-phosphate oxidase N-terminal" evidence="1">
    <location>
        <begin position="7"/>
        <end position="127"/>
    </location>
</feature>
<dbReference type="SUPFAM" id="SSF50475">
    <property type="entry name" value="FMN-binding split barrel"/>
    <property type="match status" value="1"/>
</dbReference>
<dbReference type="PANTHER" id="PTHR34818">
    <property type="entry name" value="PROTEIN BLI-3"/>
    <property type="match status" value="1"/>
</dbReference>
<dbReference type="InterPro" id="IPR012349">
    <property type="entry name" value="Split_barrel_FMN-bd"/>
</dbReference>
<sequence length="144" mass="16757">MEKKELEARISAALDRHQYCSLGTVEGNRPKVRYMALFHEGLNIHLATSRKTQKVDELEANPNVYLLFGYDGSWPSDVVEIEGTCSISKDESLRAKVWREDLKHWFYGPDDPDYVILDIDPVRIEFTEKGSERRIWEREKAGVR</sequence>
<dbReference type="OrthoDB" id="5431160at2"/>
<gene>
    <name evidence="2" type="ORF">DNH61_16810</name>
</gene>
<evidence type="ECO:0000259" key="1">
    <source>
        <dbReference type="Pfam" id="PF01243"/>
    </source>
</evidence>
<dbReference type="Pfam" id="PF01243">
    <property type="entry name" value="PNPOx_N"/>
    <property type="match status" value="1"/>
</dbReference>
<proteinExistence type="predicted"/>
<dbReference type="InterPro" id="IPR011576">
    <property type="entry name" value="Pyridox_Oxase_N"/>
</dbReference>
<keyword evidence="3" id="KW-1185">Reference proteome</keyword>
<comment type="caution">
    <text evidence="2">The sequence shown here is derived from an EMBL/GenBank/DDBJ whole genome shotgun (WGS) entry which is preliminary data.</text>
</comment>
<dbReference type="EMBL" id="QKRB01000051">
    <property type="protein sequence ID" value="PZD94622.1"/>
    <property type="molecule type" value="Genomic_DNA"/>
</dbReference>
<dbReference type="Proteomes" id="UP000249522">
    <property type="component" value="Unassembled WGS sequence"/>
</dbReference>
<evidence type="ECO:0000313" key="2">
    <source>
        <dbReference type="EMBL" id="PZD94622.1"/>
    </source>
</evidence>